<dbReference type="Proteomes" id="UP000178870">
    <property type="component" value="Unassembled WGS sequence"/>
</dbReference>
<proteinExistence type="predicted"/>
<accession>A0A1F7Z3F2</accession>
<protein>
    <recommendedName>
        <fullName evidence="1">PIN domain-containing protein</fullName>
    </recommendedName>
</protein>
<reference evidence="2 3" key="1">
    <citation type="journal article" date="2016" name="Nat. Commun.">
        <title>Thousands of microbial genomes shed light on interconnected biogeochemical processes in an aquifer system.</title>
        <authorList>
            <person name="Anantharaman K."/>
            <person name="Brown C.T."/>
            <person name="Hug L.A."/>
            <person name="Sharon I."/>
            <person name="Castelle C.J."/>
            <person name="Probst A.J."/>
            <person name="Thomas B.C."/>
            <person name="Singh A."/>
            <person name="Wilkins M.J."/>
            <person name="Karaoz U."/>
            <person name="Brodie E.L."/>
            <person name="Williams K.H."/>
            <person name="Hubbard S.S."/>
            <person name="Banfield J.F."/>
        </authorList>
    </citation>
    <scope>NUCLEOTIDE SEQUENCE [LARGE SCALE GENOMIC DNA]</scope>
</reference>
<dbReference type="InterPro" id="IPR002716">
    <property type="entry name" value="PIN_dom"/>
</dbReference>
<dbReference type="InterPro" id="IPR052919">
    <property type="entry name" value="TA_system_RNase"/>
</dbReference>
<organism evidence="2 3">
    <name type="scientific">Candidatus Woesebacteria bacterium RIFCSPHIGHO2_01_FULL_44_21</name>
    <dbReference type="NCBI Taxonomy" id="1802503"/>
    <lineage>
        <taxon>Bacteria</taxon>
        <taxon>Candidatus Woeseibacteriota</taxon>
    </lineage>
</organism>
<dbReference type="SUPFAM" id="SSF88723">
    <property type="entry name" value="PIN domain-like"/>
    <property type="match status" value="1"/>
</dbReference>
<sequence length="127" mass="15022">MKNKFLLDTHILLWWLEDDKKLKKDIKNLIVEERNQIFVSVVSFWEISIKNRKDKLPLKTNLKTIIKESKFNIVNITPDYVLAADSLSKIHKDPFDRMLIAQAKTEKLKLITADPKIWRYKISITKA</sequence>
<feature type="domain" description="PIN" evidence="1">
    <location>
        <begin position="6"/>
        <end position="119"/>
    </location>
</feature>
<comment type="caution">
    <text evidence="2">The sequence shown here is derived from an EMBL/GenBank/DDBJ whole genome shotgun (WGS) entry which is preliminary data.</text>
</comment>
<dbReference type="InterPro" id="IPR029060">
    <property type="entry name" value="PIN-like_dom_sf"/>
</dbReference>
<dbReference type="EMBL" id="MGGP01000004">
    <property type="protein sequence ID" value="OGM33305.1"/>
    <property type="molecule type" value="Genomic_DNA"/>
</dbReference>
<dbReference type="PANTHER" id="PTHR36173">
    <property type="entry name" value="RIBONUCLEASE VAPC16-RELATED"/>
    <property type="match status" value="1"/>
</dbReference>
<dbReference type="Pfam" id="PF01850">
    <property type="entry name" value="PIN"/>
    <property type="match status" value="1"/>
</dbReference>
<dbReference type="CDD" id="cd09872">
    <property type="entry name" value="PIN_Sll0205-like"/>
    <property type="match status" value="1"/>
</dbReference>
<name>A0A1F7Z3F2_9BACT</name>
<dbReference type="Gene3D" id="3.40.50.1010">
    <property type="entry name" value="5'-nuclease"/>
    <property type="match status" value="1"/>
</dbReference>
<dbReference type="AlphaFoldDB" id="A0A1F7Z3F2"/>
<dbReference type="PANTHER" id="PTHR36173:SF2">
    <property type="entry name" value="RIBONUCLEASE VAPC16"/>
    <property type="match status" value="1"/>
</dbReference>
<evidence type="ECO:0000313" key="3">
    <source>
        <dbReference type="Proteomes" id="UP000178870"/>
    </source>
</evidence>
<evidence type="ECO:0000313" key="2">
    <source>
        <dbReference type="EMBL" id="OGM33305.1"/>
    </source>
</evidence>
<gene>
    <name evidence="2" type="ORF">A2803_05565</name>
</gene>
<dbReference type="InterPro" id="IPR041705">
    <property type="entry name" value="PIN_Sll0205"/>
</dbReference>
<evidence type="ECO:0000259" key="1">
    <source>
        <dbReference type="Pfam" id="PF01850"/>
    </source>
</evidence>